<reference evidence="1 2" key="1">
    <citation type="submission" date="2013-11" db="EMBL/GenBank/DDBJ databases">
        <title>The Damaraland mole rat (Fukomys damarensis) genome and evolution of African mole rats.</title>
        <authorList>
            <person name="Gladyshev V.N."/>
            <person name="Fang X."/>
        </authorList>
    </citation>
    <scope>NUCLEOTIDE SEQUENCE [LARGE SCALE GENOMIC DNA]</scope>
    <source>
        <tissue evidence="1">Liver</tissue>
    </source>
</reference>
<name>A0A091DCW3_FUKDA</name>
<keyword evidence="2" id="KW-1185">Reference proteome</keyword>
<evidence type="ECO:0000313" key="2">
    <source>
        <dbReference type="Proteomes" id="UP000028990"/>
    </source>
</evidence>
<dbReference type="EMBL" id="KN122517">
    <property type="protein sequence ID" value="KFO29984.1"/>
    <property type="molecule type" value="Genomic_DNA"/>
</dbReference>
<evidence type="ECO:0000313" key="1">
    <source>
        <dbReference type="EMBL" id="KFO29984.1"/>
    </source>
</evidence>
<protein>
    <submittedName>
        <fullName evidence="1">Oxysterol-binding protein-related protein 9</fullName>
    </submittedName>
</protein>
<proteinExistence type="predicted"/>
<dbReference type="AlphaFoldDB" id="A0A091DCW3"/>
<dbReference type="Proteomes" id="UP000028990">
    <property type="component" value="Unassembled WGS sequence"/>
</dbReference>
<organism evidence="1 2">
    <name type="scientific">Fukomys damarensis</name>
    <name type="common">Damaraland mole rat</name>
    <name type="synonym">Cryptomys damarensis</name>
    <dbReference type="NCBI Taxonomy" id="885580"/>
    <lineage>
        <taxon>Eukaryota</taxon>
        <taxon>Metazoa</taxon>
        <taxon>Chordata</taxon>
        <taxon>Craniata</taxon>
        <taxon>Vertebrata</taxon>
        <taxon>Euteleostomi</taxon>
        <taxon>Mammalia</taxon>
        <taxon>Eutheria</taxon>
        <taxon>Euarchontoglires</taxon>
        <taxon>Glires</taxon>
        <taxon>Rodentia</taxon>
        <taxon>Hystricomorpha</taxon>
        <taxon>Bathyergidae</taxon>
        <taxon>Fukomys</taxon>
    </lineage>
</organism>
<sequence length="160" mass="17852">MARGGWQASRSTSRPPGLHPDLQVYIQSLLIRAVLIPDLLVSSLEALREWSAPSRVLGSLLPARPDGGYTSCAFPDSFPLPAGNLDSAFIPGVQDFDKKLTEADAYLWILVDQSELRDDKFQNWKDNEQKKKIRETTKSRAESIKQFIVLLQMATGPINL</sequence>
<gene>
    <name evidence="1" type="ORF">H920_08587</name>
</gene>
<accession>A0A091DCW3</accession>